<keyword evidence="2" id="KW-1133">Transmembrane helix</keyword>
<name>A0ABR2GN69_9EUKA</name>
<dbReference type="Proteomes" id="UP001470230">
    <property type="component" value="Unassembled WGS sequence"/>
</dbReference>
<dbReference type="EMBL" id="JAPFFF010000687">
    <property type="protein sequence ID" value="KAK8833718.1"/>
    <property type="molecule type" value="Genomic_DNA"/>
</dbReference>
<keyword evidence="2" id="KW-0472">Membrane</keyword>
<reference evidence="4 6" key="1">
    <citation type="submission" date="2024-04" db="EMBL/GenBank/DDBJ databases">
        <title>Tritrichomonas musculus Genome.</title>
        <authorList>
            <person name="Alves-Ferreira E."/>
            <person name="Grigg M."/>
            <person name="Lorenzi H."/>
            <person name="Galac M."/>
        </authorList>
    </citation>
    <scope>NUCLEOTIDE SEQUENCE [LARGE SCALE GENOMIC DNA]</scope>
    <source>
        <strain evidence="4 6">EAF2021</strain>
    </source>
</reference>
<gene>
    <name evidence="4" type="ORF">M9Y10_011805</name>
    <name evidence="5" type="ORF">M9Y10_013320</name>
    <name evidence="3" type="ORF">M9Y10_040659</name>
</gene>
<accession>A0ABR2GN69</accession>
<feature type="region of interest" description="Disordered" evidence="1">
    <location>
        <begin position="320"/>
        <end position="340"/>
    </location>
</feature>
<dbReference type="EMBL" id="JAPFFF010000162">
    <property type="protein sequence ID" value="KAK8835375.1"/>
    <property type="molecule type" value="Genomic_DNA"/>
</dbReference>
<evidence type="ECO:0000256" key="2">
    <source>
        <dbReference type="SAM" id="Phobius"/>
    </source>
</evidence>
<organism evidence="4 6">
    <name type="scientific">Tritrichomonas musculus</name>
    <dbReference type="NCBI Taxonomy" id="1915356"/>
    <lineage>
        <taxon>Eukaryota</taxon>
        <taxon>Metamonada</taxon>
        <taxon>Parabasalia</taxon>
        <taxon>Tritrichomonadida</taxon>
        <taxon>Tritrichomonadidae</taxon>
        <taxon>Tritrichomonas</taxon>
    </lineage>
</organism>
<sequence length="358" mass="40448">MILFSLFTALTHCRQIHIAKTMSASYHVSPNREITFMIDTPSVTFLLPKRGSITADVYKLGLNETYQFVGSLGPQIPSFGVYFPNKGKLILKSVKDTTASCYAIVSTRKCRRIYVSTYPNEIFSAVKHGYKSSSSKFSTSSNITIQNNQDVCFIHASNSYVKSKISYSTEETYDLLYLHNGFTEMEFTGDGTYENLGFNTTSFVWHSDPTTLSNFFTIQLLSNSTLPSYRVNFTNTLSTPLFITDSKESSNNQNPIYDHADADLLKLNREHNVVSLITLSIFAFIGTLIVVLGLLFVTNRIFRNQPDDDQMLRRDESIEGDFSNHSNNFTPDIDRSPPEGIDFRENEVIDISPVDYEA</sequence>
<evidence type="ECO:0000313" key="5">
    <source>
        <dbReference type="EMBL" id="KAK8858219.1"/>
    </source>
</evidence>
<keyword evidence="2" id="KW-0812">Transmembrane</keyword>
<evidence type="ECO:0000313" key="4">
    <source>
        <dbReference type="EMBL" id="KAK8835375.1"/>
    </source>
</evidence>
<protein>
    <recommendedName>
        <fullName evidence="7">CUB-like domain-containing protein</fullName>
    </recommendedName>
</protein>
<feature type="transmembrane region" description="Helical" evidence="2">
    <location>
        <begin position="273"/>
        <end position="297"/>
    </location>
</feature>
<evidence type="ECO:0000256" key="1">
    <source>
        <dbReference type="SAM" id="MobiDB-lite"/>
    </source>
</evidence>
<keyword evidence="6" id="KW-1185">Reference proteome</keyword>
<evidence type="ECO:0000313" key="6">
    <source>
        <dbReference type="Proteomes" id="UP001470230"/>
    </source>
</evidence>
<evidence type="ECO:0008006" key="7">
    <source>
        <dbReference type="Google" id="ProtNLM"/>
    </source>
</evidence>
<proteinExistence type="predicted"/>
<comment type="caution">
    <text evidence="4">The sequence shown here is derived from an EMBL/GenBank/DDBJ whole genome shotgun (WGS) entry which is preliminary data.</text>
</comment>
<evidence type="ECO:0000313" key="3">
    <source>
        <dbReference type="EMBL" id="KAK8833718.1"/>
    </source>
</evidence>
<dbReference type="EMBL" id="JAPFFF010000019">
    <property type="protein sequence ID" value="KAK8858219.1"/>
    <property type="molecule type" value="Genomic_DNA"/>
</dbReference>